<evidence type="ECO:0000313" key="2">
    <source>
        <dbReference type="Proteomes" id="UP001150603"/>
    </source>
</evidence>
<accession>A0ACC1JG74</accession>
<keyword evidence="1" id="KW-0328">Glycosyltransferase</keyword>
<dbReference type="EC" id="2.4.99.18" evidence="1"/>
<sequence>MRGVEENALFNDRGPYSIGDDASPTMKYLLMHRLLYYWFNGAMDRQSMDLVRRQPLPTDVTIDNFEEAFMSENWMVWIYKVKDLDNLDRDHHKVADFVGRLSSKGIRF</sequence>
<name>A0ACC1JG74_9FUNG</name>
<proteinExistence type="predicted"/>
<dbReference type="Proteomes" id="UP001150603">
    <property type="component" value="Unassembled WGS sequence"/>
</dbReference>
<organism evidence="1 2">
    <name type="scientific">Linderina macrospora</name>
    <dbReference type="NCBI Taxonomy" id="4868"/>
    <lineage>
        <taxon>Eukaryota</taxon>
        <taxon>Fungi</taxon>
        <taxon>Fungi incertae sedis</taxon>
        <taxon>Zoopagomycota</taxon>
        <taxon>Kickxellomycotina</taxon>
        <taxon>Kickxellomycetes</taxon>
        <taxon>Kickxellales</taxon>
        <taxon>Kickxellaceae</taxon>
        <taxon>Linderina</taxon>
    </lineage>
</organism>
<evidence type="ECO:0000313" key="1">
    <source>
        <dbReference type="EMBL" id="KAJ1950477.1"/>
    </source>
</evidence>
<reference evidence="1" key="1">
    <citation type="submission" date="2022-07" db="EMBL/GenBank/DDBJ databases">
        <title>Phylogenomic reconstructions and comparative analyses of Kickxellomycotina fungi.</title>
        <authorList>
            <person name="Reynolds N.K."/>
            <person name="Stajich J.E."/>
            <person name="Barry K."/>
            <person name="Grigoriev I.V."/>
            <person name="Crous P."/>
            <person name="Smith M.E."/>
        </authorList>
    </citation>
    <scope>NUCLEOTIDE SEQUENCE</scope>
    <source>
        <strain evidence="1">NRRL 5244</strain>
    </source>
</reference>
<gene>
    <name evidence="1" type="primary">STT3_1</name>
    <name evidence="1" type="ORF">FBU59_000661</name>
</gene>
<comment type="caution">
    <text evidence="1">The sequence shown here is derived from an EMBL/GenBank/DDBJ whole genome shotgun (WGS) entry which is preliminary data.</text>
</comment>
<dbReference type="EMBL" id="JANBPW010000196">
    <property type="protein sequence ID" value="KAJ1950477.1"/>
    <property type="molecule type" value="Genomic_DNA"/>
</dbReference>
<keyword evidence="2" id="KW-1185">Reference proteome</keyword>
<keyword evidence="1" id="KW-0808">Transferase</keyword>
<protein>
    <submittedName>
        <fullName evidence="1">Oligosaccharyl transferase stt3 subunit</fullName>
        <ecNumber evidence="1">2.4.99.18</ecNumber>
    </submittedName>
</protein>